<dbReference type="RefSeq" id="WP_252164440.1">
    <property type="nucleotide sequence ID" value="NZ_CP094827.1"/>
</dbReference>
<gene>
    <name evidence="1" type="ORF">M0D43_09590</name>
</gene>
<dbReference type="EMBL" id="CP096142">
    <property type="protein sequence ID" value="UXA67169.1"/>
    <property type="molecule type" value="Genomic_DNA"/>
</dbReference>
<dbReference type="Proteomes" id="UP001058381">
    <property type="component" value="Chromosome"/>
</dbReference>
<evidence type="ECO:0000313" key="2">
    <source>
        <dbReference type="Proteomes" id="UP001058381"/>
    </source>
</evidence>
<name>A0A9Q9MU22_9XANT</name>
<reference evidence="1" key="1">
    <citation type="submission" date="2022-04" db="EMBL/GenBank/DDBJ databases">
        <title>Xanthomonas prunicola pv. tritici, a pathogen causing a previously unreported foliar disease of wheat.</title>
        <authorList>
            <person name="Clavijo F."/>
            <person name="Curland R.D."/>
            <person name="Dill-Macky R."/>
            <person name="Pereyra S."/>
            <person name="Roman-Reyna V."/>
            <person name="Siri M.I."/>
        </authorList>
    </citation>
    <scope>NUCLEOTIDE SEQUENCE</scope>
    <source>
        <strain evidence="1">CIX249</strain>
    </source>
</reference>
<dbReference type="GeneID" id="75151606"/>
<accession>A0A9Q9MU22</accession>
<sequence>MQTFKSWRPIEHVPQYLSGVFILQHFAGSMTVVCDGDFGNGQLLVLRFEGFRAVATHEEFDHQWPGESGVPKLPKSPGGNWTFPFLQVENSEWAADSVQAVTFGRTPCHYSIVSGSDIVDILSLEPPDVSWTSVESVELVMQAAANLGAA</sequence>
<organism evidence="1 2">
    <name type="scientific">Xanthomonas prunicola</name>
    <dbReference type="NCBI Taxonomy" id="2053930"/>
    <lineage>
        <taxon>Bacteria</taxon>
        <taxon>Pseudomonadati</taxon>
        <taxon>Pseudomonadota</taxon>
        <taxon>Gammaproteobacteria</taxon>
        <taxon>Lysobacterales</taxon>
        <taxon>Lysobacteraceae</taxon>
        <taxon>Xanthomonas</taxon>
    </lineage>
</organism>
<evidence type="ECO:0000313" key="1">
    <source>
        <dbReference type="EMBL" id="UXA67169.1"/>
    </source>
</evidence>
<dbReference type="AlphaFoldDB" id="A0A9Q9MU22"/>
<protein>
    <submittedName>
        <fullName evidence="1">Uncharacterized protein</fullName>
    </submittedName>
</protein>
<proteinExistence type="predicted"/>